<dbReference type="Gene3D" id="3.90.1590.10">
    <property type="entry name" value="glutathione-dependent formaldehyde- activating enzyme (gfa)"/>
    <property type="match status" value="1"/>
</dbReference>
<dbReference type="EMBL" id="HG792018">
    <property type="protein sequence ID" value="CDM35670.1"/>
    <property type="molecule type" value="Genomic_DNA"/>
</dbReference>
<dbReference type="PANTHER" id="PTHR33337">
    <property type="entry name" value="GFA DOMAIN-CONTAINING PROTEIN"/>
    <property type="match status" value="1"/>
</dbReference>
<keyword evidence="7" id="KW-1185">Reference proteome</keyword>
<keyword evidence="3" id="KW-0862">Zinc</keyword>
<evidence type="ECO:0000259" key="5">
    <source>
        <dbReference type="PROSITE" id="PS51891"/>
    </source>
</evidence>
<reference evidence="6" key="1">
    <citation type="journal article" date="2014" name="Nat. Commun.">
        <title>Multiple recent horizontal transfers of a large genomic region in cheese making fungi.</title>
        <authorList>
            <person name="Cheeseman K."/>
            <person name="Ropars J."/>
            <person name="Renault P."/>
            <person name="Dupont J."/>
            <person name="Gouzy J."/>
            <person name="Branca A."/>
            <person name="Abraham A.L."/>
            <person name="Ceppi M."/>
            <person name="Conseiller E."/>
            <person name="Debuchy R."/>
            <person name="Malagnac F."/>
            <person name="Goarin A."/>
            <person name="Silar P."/>
            <person name="Lacoste S."/>
            <person name="Sallet E."/>
            <person name="Bensimon A."/>
            <person name="Giraud T."/>
            <person name="Brygoo Y."/>
        </authorList>
    </citation>
    <scope>NUCLEOTIDE SEQUENCE [LARGE SCALE GENOMIC DNA]</scope>
    <source>
        <strain evidence="6">FM164</strain>
    </source>
</reference>
<keyword evidence="2" id="KW-0479">Metal-binding</keyword>
<dbReference type="Pfam" id="PF04828">
    <property type="entry name" value="GFA"/>
    <property type="match status" value="1"/>
</dbReference>
<feature type="domain" description="CENP-V/GFA" evidence="5">
    <location>
        <begin position="6"/>
        <end position="124"/>
    </location>
</feature>
<evidence type="ECO:0000313" key="6">
    <source>
        <dbReference type="EMBL" id="CDM35670.1"/>
    </source>
</evidence>
<proteinExistence type="inferred from homology"/>
<dbReference type="Proteomes" id="UP000030686">
    <property type="component" value="Unassembled WGS sequence"/>
</dbReference>
<evidence type="ECO:0000256" key="2">
    <source>
        <dbReference type="ARBA" id="ARBA00022723"/>
    </source>
</evidence>
<evidence type="ECO:0000256" key="1">
    <source>
        <dbReference type="ARBA" id="ARBA00005495"/>
    </source>
</evidence>
<gene>
    <name evidence="6" type="ORF">PROQFM164_S04g000551</name>
</gene>
<dbReference type="OrthoDB" id="9985472at2759"/>
<dbReference type="SUPFAM" id="SSF51316">
    <property type="entry name" value="Mss4-like"/>
    <property type="match status" value="1"/>
</dbReference>
<accession>W6QGV6</accession>
<dbReference type="InterPro" id="IPR006913">
    <property type="entry name" value="CENP-V/GFA"/>
</dbReference>
<dbReference type="GO" id="GO:0046872">
    <property type="term" value="F:metal ion binding"/>
    <property type="evidence" value="ECO:0007669"/>
    <property type="project" value="UniProtKB-KW"/>
</dbReference>
<organism evidence="6 7">
    <name type="scientific">Penicillium roqueforti (strain FM164)</name>
    <dbReference type="NCBI Taxonomy" id="1365484"/>
    <lineage>
        <taxon>Eukaryota</taxon>
        <taxon>Fungi</taxon>
        <taxon>Dikarya</taxon>
        <taxon>Ascomycota</taxon>
        <taxon>Pezizomycotina</taxon>
        <taxon>Eurotiomycetes</taxon>
        <taxon>Eurotiomycetidae</taxon>
        <taxon>Eurotiales</taxon>
        <taxon>Aspergillaceae</taxon>
        <taxon>Penicillium</taxon>
    </lineage>
</organism>
<evidence type="ECO:0000256" key="4">
    <source>
        <dbReference type="ARBA" id="ARBA00023239"/>
    </source>
</evidence>
<dbReference type="InterPro" id="IPR011057">
    <property type="entry name" value="Mss4-like_sf"/>
</dbReference>
<sequence>MAQNCLTGACLCKNIAYRITLPASESPPKVIICHYTNCKRYTGSSFSANIIVPQSSLQHIKGSPKLYSDRSNKDTQVLRELCPDCGTPFTSRSSDDQEVIAVKSRTLDEEHRLNCAKLAMEIYYHRKDKWVDEIPPASALTASSPAKSVPASKPSVPPSPIQSALSYFTGYQRASEGWLEKVNRAFLISTRSHFPL</sequence>
<evidence type="ECO:0000313" key="7">
    <source>
        <dbReference type="Proteomes" id="UP000030686"/>
    </source>
</evidence>
<evidence type="ECO:0000256" key="3">
    <source>
        <dbReference type="ARBA" id="ARBA00022833"/>
    </source>
</evidence>
<dbReference type="AlphaFoldDB" id="W6QGV6"/>
<keyword evidence="4" id="KW-0456">Lyase</keyword>
<dbReference type="GO" id="GO:0016846">
    <property type="term" value="F:carbon-sulfur lyase activity"/>
    <property type="evidence" value="ECO:0007669"/>
    <property type="project" value="InterPro"/>
</dbReference>
<dbReference type="STRING" id="1365484.W6QGV6"/>
<comment type="similarity">
    <text evidence="1">Belongs to the Gfa family.</text>
</comment>
<dbReference type="PROSITE" id="PS51891">
    <property type="entry name" value="CENP_V_GFA"/>
    <property type="match status" value="1"/>
</dbReference>
<protein>
    <submittedName>
        <fullName evidence="6">Mss4-like</fullName>
    </submittedName>
</protein>
<dbReference type="PANTHER" id="PTHR33337:SF36">
    <property type="entry name" value="DUF636 DOMAIN PROTEIN (AFU_ORTHOLOGUE AFUA_3G01340)"/>
    <property type="match status" value="1"/>
</dbReference>
<dbReference type="OMA" id="MEIYYHR"/>
<name>W6QGV6_PENRF</name>